<sequence length="135" mass="14691">MAQQHHALSSQESYNPNHLLDILLGKMQLKNDAALSRMLEVAPPVISKIRHHRLPVGASLLIRMHEVTGMSIRDLRDLMGDRRTKYRLSDAQGRPKPEEKAAAAAAAAAQQAGQPAQGQANQSGDVTPKTGNYAH</sequence>
<proteinExistence type="predicted"/>
<dbReference type="EMBL" id="JACHBX010000004">
    <property type="protein sequence ID" value="MBB6135692.1"/>
    <property type="molecule type" value="Genomic_DNA"/>
</dbReference>
<feature type="compositionally biased region" description="Low complexity" evidence="1">
    <location>
        <begin position="102"/>
        <end position="120"/>
    </location>
</feature>
<organism evidence="2 3">
    <name type="scientific">Massilia aurea</name>
    <dbReference type="NCBI Taxonomy" id="373040"/>
    <lineage>
        <taxon>Bacteria</taxon>
        <taxon>Pseudomonadati</taxon>
        <taxon>Pseudomonadota</taxon>
        <taxon>Betaproteobacteria</taxon>
        <taxon>Burkholderiales</taxon>
        <taxon>Oxalobacteraceae</taxon>
        <taxon>Telluria group</taxon>
        <taxon>Massilia</taxon>
    </lineage>
</organism>
<evidence type="ECO:0000313" key="2">
    <source>
        <dbReference type="EMBL" id="MBB6135692.1"/>
    </source>
</evidence>
<comment type="caution">
    <text evidence="2">The sequence shown here is derived from an EMBL/GenBank/DDBJ whole genome shotgun (WGS) entry which is preliminary data.</text>
</comment>
<gene>
    <name evidence="2" type="ORF">HD842_003859</name>
</gene>
<keyword evidence="3" id="KW-1185">Reference proteome</keyword>
<evidence type="ECO:0000313" key="3">
    <source>
        <dbReference type="Proteomes" id="UP000540787"/>
    </source>
</evidence>
<dbReference type="AlphaFoldDB" id="A0A7W9X382"/>
<feature type="region of interest" description="Disordered" evidence="1">
    <location>
        <begin position="86"/>
        <end position="135"/>
    </location>
</feature>
<name>A0A7W9X382_9BURK</name>
<dbReference type="RefSeq" id="WP_183556342.1">
    <property type="nucleotide sequence ID" value="NZ_BAAAEK010000003.1"/>
</dbReference>
<reference evidence="2 3" key="1">
    <citation type="submission" date="2020-08" db="EMBL/GenBank/DDBJ databases">
        <title>The Agave Microbiome: Exploring the role of microbial communities in plant adaptations to desert environments.</title>
        <authorList>
            <person name="Partida-Martinez L.P."/>
        </authorList>
    </citation>
    <scope>NUCLEOTIDE SEQUENCE [LARGE SCALE GENOMIC DNA]</scope>
    <source>
        <strain evidence="2 3">AT3.2</strain>
    </source>
</reference>
<accession>A0A7W9X382</accession>
<dbReference type="Proteomes" id="UP000540787">
    <property type="component" value="Unassembled WGS sequence"/>
</dbReference>
<protein>
    <submittedName>
        <fullName evidence="2">Plasmid maintenance system antidote protein VapI</fullName>
    </submittedName>
</protein>
<evidence type="ECO:0000256" key="1">
    <source>
        <dbReference type="SAM" id="MobiDB-lite"/>
    </source>
</evidence>